<organism evidence="6 7">
    <name type="scientific">Polypterus senegalus</name>
    <name type="common">Senegal bichir</name>
    <dbReference type="NCBI Taxonomy" id="55291"/>
    <lineage>
        <taxon>Eukaryota</taxon>
        <taxon>Metazoa</taxon>
        <taxon>Chordata</taxon>
        <taxon>Craniata</taxon>
        <taxon>Vertebrata</taxon>
        <taxon>Euteleostomi</taxon>
        <taxon>Actinopterygii</taxon>
        <taxon>Polypteriformes</taxon>
        <taxon>Polypteridae</taxon>
        <taxon>Polypterus</taxon>
    </lineage>
</organism>
<protein>
    <submittedName>
        <fullName evidence="6">PNOC protein</fullName>
    </submittedName>
</protein>
<dbReference type="EMBL" id="JAATIS010000485">
    <property type="protein sequence ID" value="KAG2467696.1"/>
    <property type="molecule type" value="Genomic_DNA"/>
</dbReference>
<evidence type="ECO:0000313" key="7">
    <source>
        <dbReference type="Proteomes" id="UP000886611"/>
    </source>
</evidence>
<dbReference type="Proteomes" id="UP000886611">
    <property type="component" value="Unassembled WGS sequence"/>
</dbReference>
<dbReference type="GO" id="GO:0043679">
    <property type="term" value="C:axon terminus"/>
    <property type="evidence" value="ECO:0007669"/>
    <property type="project" value="TreeGrafter"/>
</dbReference>
<proteinExistence type="inferred from homology"/>
<dbReference type="GO" id="GO:0007218">
    <property type="term" value="P:neuropeptide signaling pathway"/>
    <property type="evidence" value="ECO:0007669"/>
    <property type="project" value="InterPro"/>
</dbReference>
<accession>A0A8X8BTR8</accession>
<keyword evidence="4" id="KW-1015">Disulfide bond</keyword>
<dbReference type="InterPro" id="IPR006024">
    <property type="entry name" value="Opioid_neupept"/>
</dbReference>
<dbReference type="AlphaFoldDB" id="A0A8X8BTR8"/>
<evidence type="ECO:0000256" key="3">
    <source>
        <dbReference type="ARBA" id="ARBA00022525"/>
    </source>
</evidence>
<keyword evidence="7" id="KW-1185">Reference proteome</keyword>
<feature type="non-terminal residue" evidence="6">
    <location>
        <position position="350"/>
    </location>
</feature>
<dbReference type="GO" id="GO:0030425">
    <property type="term" value="C:dendrite"/>
    <property type="evidence" value="ECO:0007669"/>
    <property type="project" value="TreeGrafter"/>
</dbReference>
<dbReference type="GO" id="GO:0005576">
    <property type="term" value="C:extracellular region"/>
    <property type="evidence" value="ECO:0007669"/>
    <property type="project" value="UniProtKB-SubCell"/>
</dbReference>
<dbReference type="GO" id="GO:0031628">
    <property type="term" value="F:opioid receptor binding"/>
    <property type="evidence" value="ECO:0007669"/>
    <property type="project" value="TreeGrafter"/>
</dbReference>
<dbReference type="GO" id="GO:0007600">
    <property type="term" value="P:sensory perception"/>
    <property type="evidence" value="ECO:0007669"/>
    <property type="project" value="TreeGrafter"/>
</dbReference>
<evidence type="ECO:0000256" key="4">
    <source>
        <dbReference type="ARBA" id="ARBA00023157"/>
    </source>
</evidence>
<keyword evidence="3" id="KW-0964">Secreted</keyword>
<feature type="region of interest" description="Disordered" evidence="5">
    <location>
        <begin position="186"/>
        <end position="218"/>
    </location>
</feature>
<name>A0A8X8BTR8_POLSE</name>
<reference evidence="6 7" key="1">
    <citation type="journal article" date="2021" name="Cell">
        <title>Tracing the genetic footprints of vertebrate landing in non-teleost ray-finned fishes.</title>
        <authorList>
            <person name="Bi X."/>
            <person name="Wang K."/>
            <person name="Yang L."/>
            <person name="Pan H."/>
            <person name="Jiang H."/>
            <person name="Wei Q."/>
            <person name="Fang M."/>
            <person name="Yu H."/>
            <person name="Zhu C."/>
            <person name="Cai Y."/>
            <person name="He Y."/>
            <person name="Gan X."/>
            <person name="Zeng H."/>
            <person name="Yu D."/>
            <person name="Zhu Y."/>
            <person name="Jiang H."/>
            <person name="Qiu Q."/>
            <person name="Yang H."/>
            <person name="Zhang Y.E."/>
            <person name="Wang W."/>
            <person name="Zhu M."/>
            <person name="He S."/>
            <person name="Zhang G."/>
        </authorList>
    </citation>
    <scope>NUCLEOTIDE SEQUENCE [LARGE SCALE GENOMIC DNA]</scope>
    <source>
        <strain evidence="6">Bchr_013</strain>
    </source>
</reference>
<feature type="non-terminal residue" evidence="6">
    <location>
        <position position="1"/>
    </location>
</feature>
<dbReference type="PANTHER" id="PTHR11438:SF2">
    <property type="entry name" value="PREPRONOCICEPTIN"/>
    <property type="match status" value="1"/>
</dbReference>
<comment type="similarity">
    <text evidence="2">Belongs to the opioid neuropeptide precursor family.</text>
</comment>
<dbReference type="GO" id="GO:0043025">
    <property type="term" value="C:neuronal cell body"/>
    <property type="evidence" value="ECO:0007669"/>
    <property type="project" value="TreeGrafter"/>
</dbReference>
<evidence type="ECO:0000256" key="1">
    <source>
        <dbReference type="ARBA" id="ARBA00004613"/>
    </source>
</evidence>
<dbReference type="GO" id="GO:0007268">
    <property type="term" value="P:chemical synaptic transmission"/>
    <property type="evidence" value="ECO:0007669"/>
    <property type="project" value="TreeGrafter"/>
</dbReference>
<dbReference type="GO" id="GO:0005886">
    <property type="term" value="C:plasma membrane"/>
    <property type="evidence" value="ECO:0007669"/>
    <property type="project" value="TreeGrafter"/>
</dbReference>
<evidence type="ECO:0000313" key="6">
    <source>
        <dbReference type="EMBL" id="KAG2467696.1"/>
    </source>
</evidence>
<comment type="subcellular location">
    <subcellularLocation>
        <location evidence="1">Secreted</location>
    </subcellularLocation>
</comment>
<gene>
    <name evidence="6" type="primary">Pnoc</name>
    <name evidence="6" type="ORF">GTO96_0015193</name>
</gene>
<comment type="caution">
    <text evidence="6">The sequence shown here is derived from an EMBL/GenBank/DDBJ whole genome shotgun (WGS) entry which is preliminary data.</text>
</comment>
<dbReference type="PANTHER" id="PTHR11438">
    <property type="entry name" value="PROENKEPHALIN"/>
    <property type="match status" value="1"/>
</dbReference>
<sequence>MELQRKNELYKAYETNNSKVNHWAYENMRAIIKKDIKETERLLERTIASKGKDDPKRFFQYSFSKRTVKEEVTCIRNSKGELKDTDSEIVDTLNLHFSEVFTSEEVDNLPLVNGTTKEVCIDECERRVATTLIWDACDKAIVNSLTQDQDGGLLRLESEEITLPKGWKDGTIYTTLLKHLTNVVKASGGSPREEDQKMSQTPKDYLEEQDVQESSNSNGENYDIFLGNHNLSKRFGGFLKGKYGYKKLLYPGKSLYKRYGGFIGVRKSARKWNNQKRFSEFLKQFQCLTPEDGVSGHFMEAGPEGEECWEGAVVQDGIDDVNSSGRRKGRSNIVRAVLGGSLMAAVRLFF</sequence>
<evidence type="ECO:0000256" key="5">
    <source>
        <dbReference type="SAM" id="MobiDB-lite"/>
    </source>
</evidence>
<evidence type="ECO:0000256" key="2">
    <source>
        <dbReference type="ARBA" id="ARBA00008543"/>
    </source>
</evidence>